<feature type="domain" description="NADH:flavin oxidoreductase/NADH oxidase N-terminal" evidence="1">
    <location>
        <begin position="8"/>
        <end position="347"/>
    </location>
</feature>
<dbReference type="SUPFAM" id="SSF51395">
    <property type="entry name" value="FMN-linked oxidoreductases"/>
    <property type="match status" value="1"/>
</dbReference>
<proteinExistence type="predicted"/>
<organism evidence="2 3">
    <name type="scientific">Multifurca ochricompacta</name>
    <dbReference type="NCBI Taxonomy" id="376703"/>
    <lineage>
        <taxon>Eukaryota</taxon>
        <taxon>Fungi</taxon>
        <taxon>Dikarya</taxon>
        <taxon>Basidiomycota</taxon>
        <taxon>Agaricomycotina</taxon>
        <taxon>Agaricomycetes</taxon>
        <taxon>Russulales</taxon>
        <taxon>Russulaceae</taxon>
        <taxon>Multifurca</taxon>
    </lineage>
</organism>
<dbReference type="GO" id="GO:0010181">
    <property type="term" value="F:FMN binding"/>
    <property type="evidence" value="ECO:0007669"/>
    <property type="project" value="InterPro"/>
</dbReference>
<dbReference type="EMBL" id="WTXG01000025">
    <property type="protein sequence ID" value="KAI0299012.1"/>
    <property type="molecule type" value="Genomic_DNA"/>
</dbReference>
<name>A0AAD4M246_9AGAM</name>
<dbReference type="PANTHER" id="PTHR22893">
    <property type="entry name" value="NADH OXIDOREDUCTASE-RELATED"/>
    <property type="match status" value="1"/>
</dbReference>
<gene>
    <name evidence="2" type="ORF">B0F90DRAFT_1730063</name>
</gene>
<dbReference type="Proteomes" id="UP001203297">
    <property type="component" value="Unassembled WGS sequence"/>
</dbReference>
<comment type="caution">
    <text evidence="2">The sequence shown here is derived from an EMBL/GenBank/DDBJ whole genome shotgun (WGS) entry which is preliminary data.</text>
</comment>
<dbReference type="FunFam" id="3.20.20.70:FF:000138">
    <property type="entry name" value="NADPH dehydrogenase 1"/>
    <property type="match status" value="1"/>
</dbReference>
<dbReference type="Gene3D" id="3.20.20.70">
    <property type="entry name" value="Aldolase class I"/>
    <property type="match status" value="1"/>
</dbReference>
<dbReference type="InterPro" id="IPR013785">
    <property type="entry name" value="Aldolase_TIM"/>
</dbReference>
<sequence length="379" mass="41867">MPSSVAPLFQPIRIGNLNVQHRIVMAPLTRFRANKAHVHGELAKTYYGQRAGVPGTLIVTEATFIAPQAAGYANVPGIWNADQIAGWKAVTETVHAKGSFIFLQLWSLGRTADPDVLKEEGSFDVIAPSPIPYIDEYAPVKKEPVVPRELKVSEIKDFAQLYSKAASNAIEAGFDGVELHSANGYLLDQFLQDVTNQRTDEYGGSVENRLRFPLEVINAVVKAVGAERTGIRLSPWSKFQGMGMEDPLPTFTTLVERIRDAHPNFAYIHAIEPRLNAFVKEGITKENQHETNDPLRKAWGDRPYIAAGGLERAEAIEIVKNEGGLVAFGRHFLANPDLPLRLKENVALTPYNRNTFYTPEAAAGYIDYPFSEQIASVKA</sequence>
<dbReference type="InterPro" id="IPR001155">
    <property type="entry name" value="OxRdtase_FMN_N"/>
</dbReference>
<dbReference type="CDD" id="cd02933">
    <property type="entry name" value="OYE_like_FMN"/>
    <property type="match status" value="1"/>
</dbReference>
<evidence type="ECO:0000313" key="2">
    <source>
        <dbReference type="EMBL" id="KAI0299012.1"/>
    </source>
</evidence>
<dbReference type="GO" id="GO:0003959">
    <property type="term" value="F:NADPH dehydrogenase activity"/>
    <property type="evidence" value="ECO:0007669"/>
    <property type="project" value="TreeGrafter"/>
</dbReference>
<dbReference type="PANTHER" id="PTHR22893:SF91">
    <property type="entry name" value="NADPH DEHYDROGENASE 2-RELATED"/>
    <property type="match status" value="1"/>
</dbReference>
<evidence type="ECO:0000313" key="3">
    <source>
        <dbReference type="Proteomes" id="UP001203297"/>
    </source>
</evidence>
<dbReference type="Pfam" id="PF00724">
    <property type="entry name" value="Oxidored_FMN"/>
    <property type="match status" value="1"/>
</dbReference>
<accession>A0AAD4M246</accession>
<evidence type="ECO:0000259" key="1">
    <source>
        <dbReference type="Pfam" id="PF00724"/>
    </source>
</evidence>
<dbReference type="InterPro" id="IPR045247">
    <property type="entry name" value="Oye-like"/>
</dbReference>
<dbReference type="AlphaFoldDB" id="A0AAD4M246"/>
<protein>
    <submittedName>
        <fullName evidence="2">NADPH2 dehydrogenase chain OYE2</fullName>
    </submittedName>
</protein>
<keyword evidence="3" id="KW-1185">Reference proteome</keyword>
<reference evidence="2" key="1">
    <citation type="journal article" date="2022" name="New Phytol.">
        <title>Evolutionary transition to the ectomycorrhizal habit in the genomes of a hyperdiverse lineage of mushroom-forming fungi.</title>
        <authorList>
            <person name="Looney B."/>
            <person name="Miyauchi S."/>
            <person name="Morin E."/>
            <person name="Drula E."/>
            <person name="Courty P.E."/>
            <person name="Kohler A."/>
            <person name="Kuo A."/>
            <person name="LaButti K."/>
            <person name="Pangilinan J."/>
            <person name="Lipzen A."/>
            <person name="Riley R."/>
            <person name="Andreopoulos W."/>
            <person name="He G."/>
            <person name="Johnson J."/>
            <person name="Nolan M."/>
            <person name="Tritt A."/>
            <person name="Barry K.W."/>
            <person name="Grigoriev I.V."/>
            <person name="Nagy L.G."/>
            <person name="Hibbett D."/>
            <person name="Henrissat B."/>
            <person name="Matheny P.B."/>
            <person name="Labbe J."/>
            <person name="Martin F.M."/>
        </authorList>
    </citation>
    <scope>NUCLEOTIDE SEQUENCE</scope>
    <source>
        <strain evidence="2">BPL690</strain>
    </source>
</reference>